<dbReference type="AlphaFoldDB" id="A0A7J7KS52"/>
<dbReference type="EMBL" id="VXIV02000090">
    <property type="protein sequence ID" value="KAF6040969.1"/>
    <property type="molecule type" value="Genomic_DNA"/>
</dbReference>
<accession>A0A7J7KS52</accession>
<protein>
    <submittedName>
        <fullName evidence="1">Uncharacterized protein</fullName>
    </submittedName>
</protein>
<reference evidence="1" key="1">
    <citation type="submission" date="2020-06" db="EMBL/GenBank/DDBJ databases">
        <title>Draft genome of Bugula neritina, a colonial animal packing powerful symbionts and potential medicines.</title>
        <authorList>
            <person name="Rayko M."/>
        </authorList>
    </citation>
    <scope>NUCLEOTIDE SEQUENCE [LARGE SCALE GENOMIC DNA]</scope>
    <source>
        <strain evidence="1">Kwan_BN1</strain>
    </source>
</reference>
<dbReference type="Proteomes" id="UP000593567">
    <property type="component" value="Unassembled WGS sequence"/>
</dbReference>
<sequence>MLAFDYAKANNISTPANWIKDGMAGLNWFSNFILRNSLSVRKPEATSLARQAGFNKVAVDRFFRKQSDLLAR</sequence>
<dbReference type="OrthoDB" id="6150559at2759"/>
<proteinExistence type="predicted"/>
<gene>
    <name evidence="1" type="ORF">EB796_000686</name>
</gene>
<keyword evidence="2" id="KW-1185">Reference proteome</keyword>
<organism evidence="1 2">
    <name type="scientific">Bugula neritina</name>
    <name type="common">Brown bryozoan</name>
    <name type="synonym">Sertularia neritina</name>
    <dbReference type="NCBI Taxonomy" id="10212"/>
    <lineage>
        <taxon>Eukaryota</taxon>
        <taxon>Metazoa</taxon>
        <taxon>Spiralia</taxon>
        <taxon>Lophotrochozoa</taxon>
        <taxon>Bryozoa</taxon>
        <taxon>Gymnolaemata</taxon>
        <taxon>Cheilostomatida</taxon>
        <taxon>Flustrina</taxon>
        <taxon>Buguloidea</taxon>
        <taxon>Bugulidae</taxon>
        <taxon>Bugula</taxon>
    </lineage>
</organism>
<evidence type="ECO:0000313" key="2">
    <source>
        <dbReference type="Proteomes" id="UP000593567"/>
    </source>
</evidence>
<name>A0A7J7KS52_BUGNE</name>
<evidence type="ECO:0000313" key="1">
    <source>
        <dbReference type="EMBL" id="KAF6040969.1"/>
    </source>
</evidence>
<comment type="caution">
    <text evidence="1">The sequence shown here is derived from an EMBL/GenBank/DDBJ whole genome shotgun (WGS) entry which is preliminary data.</text>
</comment>